<accession>A0A0Q0Y0Q8</accession>
<comment type="caution">
    <text evidence="2">The sequence shown here is derived from an EMBL/GenBank/DDBJ whole genome shotgun (WGS) entry which is preliminary data.</text>
</comment>
<dbReference type="Pfam" id="PF20455">
    <property type="entry name" value="DUF6708"/>
    <property type="match status" value="1"/>
</dbReference>
<evidence type="ECO:0000259" key="1">
    <source>
        <dbReference type="Pfam" id="PF20455"/>
    </source>
</evidence>
<dbReference type="PATRIC" id="fig|362413.3.peg.3186"/>
<organism evidence="2 3">
    <name type="scientific">Flavobacterium aquidurense</name>
    <dbReference type="NCBI Taxonomy" id="362413"/>
    <lineage>
        <taxon>Bacteria</taxon>
        <taxon>Pseudomonadati</taxon>
        <taxon>Bacteroidota</taxon>
        <taxon>Flavobacteriia</taxon>
        <taxon>Flavobacteriales</taxon>
        <taxon>Flavobacteriaceae</taxon>
        <taxon>Flavobacterium</taxon>
    </lineage>
</organism>
<evidence type="ECO:0000313" key="3">
    <source>
        <dbReference type="Proteomes" id="UP000050443"/>
    </source>
</evidence>
<dbReference type="AlphaFoldDB" id="A0A0Q0Y0Q8"/>
<reference evidence="2 3" key="1">
    <citation type="submission" date="2014-09" db="EMBL/GenBank/DDBJ databases">
        <title>Genome sequence of Flavobacterium aquidurense RC62.</title>
        <authorList>
            <person name="Kim J.F."/>
            <person name="Kwak M.-J."/>
        </authorList>
    </citation>
    <scope>NUCLEOTIDE SEQUENCE [LARGE SCALE GENOMIC DNA]</scope>
    <source>
        <strain evidence="2 3">RC62</strain>
    </source>
</reference>
<name>A0A0Q0Y0Q8_9FLAO</name>
<gene>
    <name evidence="2" type="ORF">RC62_3262</name>
</gene>
<evidence type="ECO:0000313" key="2">
    <source>
        <dbReference type="EMBL" id="KQB42257.1"/>
    </source>
</evidence>
<dbReference type="EMBL" id="JRLF01000006">
    <property type="protein sequence ID" value="KQB42257.1"/>
    <property type="molecule type" value="Genomic_DNA"/>
</dbReference>
<sequence>MVYIFRGDDTVLTIPWEEIYFTIQFTGGRYSSYTIYGLVMKDPQTVKEMFNLGYSSVIERYCLKYWEFIRLYMENGVPAVIKAPGLKYYLPIADKRETIHQGWIALTSEYASMPVLKTIITPFLALVFIGRFIHRWTSKVPVWAKDIEDECKIKFSDPYILDSRKNPEGYR</sequence>
<dbReference type="Proteomes" id="UP000050443">
    <property type="component" value="Unassembled WGS sequence"/>
</dbReference>
<protein>
    <recommendedName>
        <fullName evidence="1">DUF6708 domain-containing protein</fullName>
    </recommendedName>
</protein>
<proteinExistence type="predicted"/>
<dbReference type="InterPro" id="IPR046554">
    <property type="entry name" value="DUF6708"/>
</dbReference>
<feature type="domain" description="DUF6708" evidence="1">
    <location>
        <begin position="10"/>
        <end position="152"/>
    </location>
</feature>